<keyword evidence="3 9" id="KW-0813">Transport</keyword>
<evidence type="ECO:0000256" key="2">
    <source>
        <dbReference type="ARBA" id="ARBA00007783"/>
    </source>
</evidence>
<dbReference type="PROSITE" id="PS51012">
    <property type="entry name" value="ABC_TM2"/>
    <property type="match status" value="1"/>
</dbReference>
<feature type="transmembrane region" description="Helical" evidence="9">
    <location>
        <begin position="170"/>
        <end position="193"/>
    </location>
</feature>
<keyword evidence="8 9" id="KW-0472">Membrane</keyword>
<dbReference type="InterPro" id="IPR047817">
    <property type="entry name" value="ABC2_TM_bact-type"/>
</dbReference>
<organism evidence="11 12">
    <name type="scientific">Thermanaerothrix solaris</name>
    <dbReference type="NCBI Taxonomy" id="3058434"/>
    <lineage>
        <taxon>Bacteria</taxon>
        <taxon>Bacillati</taxon>
        <taxon>Chloroflexota</taxon>
        <taxon>Anaerolineae</taxon>
        <taxon>Anaerolineales</taxon>
        <taxon>Anaerolineaceae</taxon>
        <taxon>Thermanaerothrix</taxon>
    </lineage>
</organism>
<keyword evidence="7 9" id="KW-1133">Transmembrane helix</keyword>
<keyword evidence="6 9" id="KW-0812">Transmembrane</keyword>
<reference evidence="11 12" key="1">
    <citation type="submission" date="2023-07" db="EMBL/GenBank/DDBJ databases">
        <title>Novel species of Thermanaerothrix with wide hydrolytic capabilities.</title>
        <authorList>
            <person name="Zayulina K.S."/>
            <person name="Podosokorskaya O.A."/>
            <person name="Elcheninov A.G."/>
        </authorList>
    </citation>
    <scope>NUCLEOTIDE SEQUENCE [LARGE SCALE GENOMIC DNA]</scope>
    <source>
        <strain evidence="11 12">4228-RoL</strain>
    </source>
</reference>
<gene>
    <name evidence="11" type="ORF">QYE77_01675</name>
</gene>
<keyword evidence="5" id="KW-0997">Cell inner membrane</keyword>
<evidence type="ECO:0000259" key="10">
    <source>
        <dbReference type="PROSITE" id="PS51012"/>
    </source>
</evidence>
<keyword evidence="12" id="KW-1185">Reference proteome</keyword>
<evidence type="ECO:0000256" key="8">
    <source>
        <dbReference type="ARBA" id="ARBA00023136"/>
    </source>
</evidence>
<comment type="similarity">
    <text evidence="2 9">Belongs to the ABC-2 integral membrane protein family.</text>
</comment>
<dbReference type="RefSeq" id="WP_315623608.1">
    <property type="nucleotide sequence ID" value="NZ_JAUHMF010000001.1"/>
</dbReference>
<dbReference type="InterPro" id="IPR013525">
    <property type="entry name" value="ABC2_TM"/>
</dbReference>
<dbReference type="PANTHER" id="PTHR30413:SF8">
    <property type="entry name" value="TRANSPORT PERMEASE PROTEIN"/>
    <property type="match status" value="1"/>
</dbReference>
<sequence>MKTASIRLPESPPSLENGEIEHVHIEPYHGRVPLNLKEFWRYRELLYFLVWRDIKVRYKQTLLGAAWAIVQPFFTMVVFSIFFGRMAQMASNGYPYPIFSYTALLPWTYFSGALSLAANSLVGSGGLITKVYFPRLIVPVSSVLSGLVDFAFAFLVLIGMMIFYGYAPTIYTILLPLFLLLALTTALGVGLWLAALNVKYRDVRYLIPFLTQFWLFATPVVYPSSLLGEPWRTFYGLNPMVGVVEGFRWALLGDKPPGLMILVSAIVSIVLLVSGVIYFRRTEDTFADLI</sequence>
<evidence type="ECO:0000256" key="4">
    <source>
        <dbReference type="ARBA" id="ARBA00022475"/>
    </source>
</evidence>
<feature type="transmembrane region" description="Helical" evidence="9">
    <location>
        <begin position="205"/>
        <end position="222"/>
    </location>
</feature>
<evidence type="ECO:0000256" key="9">
    <source>
        <dbReference type="RuleBase" id="RU361157"/>
    </source>
</evidence>
<feature type="transmembrane region" description="Helical" evidence="9">
    <location>
        <begin position="107"/>
        <end position="129"/>
    </location>
</feature>
<evidence type="ECO:0000256" key="7">
    <source>
        <dbReference type="ARBA" id="ARBA00022989"/>
    </source>
</evidence>
<evidence type="ECO:0000313" key="11">
    <source>
        <dbReference type="EMBL" id="MDT8896957.1"/>
    </source>
</evidence>
<dbReference type="PANTHER" id="PTHR30413">
    <property type="entry name" value="INNER MEMBRANE TRANSPORT PERMEASE"/>
    <property type="match status" value="1"/>
</dbReference>
<name>A0ABU3NLV5_9CHLR</name>
<evidence type="ECO:0000256" key="1">
    <source>
        <dbReference type="ARBA" id="ARBA00004429"/>
    </source>
</evidence>
<feature type="transmembrane region" description="Helical" evidence="9">
    <location>
        <begin position="62"/>
        <end position="87"/>
    </location>
</feature>
<protein>
    <recommendedName>
        <fullName evidence="9">Transport permease protein</fullName>
    </recommendedName>
</protein>
<dbReference type="Proteomes" id="UP001254165">
    <property type="component" value="Unassembled WGS sequence"/>
</dbReference>
<feature type="domain" description="ABC transmembrane type-2" evidence="10">
    <location>
        <begin position="63"/>
        <end position="282"/>
    </location>
</feature>
<comment type="caution">
    <text evidence="11">The sequence shown here is derived from an EMBL/GenBank/DDBJ whole genome shotgun (WGS) entry which is preliminary data.</text>
</comment>
<dbReference type="EMBL" id="JAUHMF010000001">
    <property type="protein sequence ID" value="MDT8896957.1"/>
    <property type="molecule type" value="Genomic_DNA"/>
</dbReference>
<proteinExistence type="inferred from homology"/>
<accession>A0ABU3NLV5</accession>
<feature type="transmembrane region" description="Helical" evidence="9">
    <location>
        <begin position="259"/>
        <end position="279"/>
    </location>
</feature>
<dbReference type="Pfam" id="PF01061">
    <property type="entry name" value="ABC2_membrane"/>
    <property type="match status" value="1"/>
</dbReference>
<evidence type="ECO:0000256" key="5">
    <source>
        <dbReference type="ARBA" id="ARBA00022519"/>
    </source>
</evidence>
<comment type="subcellular location">
    <subcellularLocation>
        <location evidence="1">Cell inner membrane</location>
        <topology evidence="1">Multi-pass membrane protein</topology>
    </subcellularLocation>
    <subcellularLocation>
        <location evidence="9">Cell membrane</location>
        <topology evidence="9">Multi-pass membrane protein</topology>
    </subcellularLocation>
</comment>
<evidence type="ECO:0000256" key="3">
    <source>
        <dbReference type="ARBA" id="ARBA00022448"/>
    </source>
</evidence>
<keyword evidence="4 9" id="KW-1003">Cell membrane</keyword>
<feature type="transmembrane region" description="Helical" evidence="9">
    <location>
        <begin position="136"/>
        <end position="164"/>
    </location>
</feature>
<evidence type="ECO:0000313" key="12">
    <source>
        <dbReference type="Proteomes" id="UP001254165"/>
    </source>
</evidence>
<evidence type="ECO:0000256" key="6">
    <source>
        <dbReference type="ARBA" id="ARBA00022692"/>
    </source>
</evidence>